<dbReference type="NCBIfam" id="TIGR00254">
    <property type="entry name" value="GGDEF"/>
    <property type="match status" value="1"/>
</dbReference>
<evidence type="ECO:0000259" key="5">
    <source>
        <dbReference type="PROSITE" id="PS50887"/>
    </source>
</evidence>
<sequence length="626" mass="67978">MFIKPFIRRVSPALVCLLALSAAPVHAQRAGEGTPLAAQVEQCQATLSSAPQTSLQLAQTLLAQPNLPTSVEISAVGCLGFALRQQGQLDQTTDLPARLLAAAQRADASTDDRMRAQSLAAHLLLWQGKQAEALTLVSEFLDEAVQQRDVQGQIASLMMISMIRGEAMGDAAGALTYLRKATELTDHLRRPPTPGDLVVYYNYGYALLLLQRYDEAAAAFKRAEAVGVRLSGQDLMMQRMASHRAEIARVRGELDAAEFGLRGALAWQAAQDPQGQVVTLQRLALVKLDQEDARAAKPLAEQALALAKRGHFDEEVRQGLELLGDIHLLLGERAKAVALSREARQLDQRRAQDKALAQLAQLQATAERSINPTQVNAVQDLERLRVIRNATVVALALVLGIALVMVGRLRRQRQQLTTLISTDSLTGLPNRREAERLLESEMPTFASTRRTAMLLVEIDDFKSLNDQHGQAAGDTVLRAAASCLRAACDRHDVVARWGGAGFLVARHDTQAQAAQALASHLCLQIERMVVELAPGQHITVTASIGLAPLPLFADTSAVLEDSLRASDRALQSARRSGQNAWASLWGERAGQDVDLYALLHDPADAMARGWLSLSGSRPMSWTPARY</sequence>
<evidence type="ECO:0000313" key="7">
    <source>
        <dbReference type="Proteomes" id="UP001302072"/>
    </source>
</evidence>
<evidence type="ECO:0000256" key="3">
    <source>
        <dbReference type="SAM" id="Phobius"/>
    </source>
</evidence>
<feature type="signal peptide" evidence="4">
    <location>
        <begin position="1"/>
        <end position="27"/>
    </location>
</feature>
<comment type="catalytic activity">
    <reaction evidence="2">
        <text>2 GTP = 3',3'-c-di-GMP + 2 diphosphate</text>
        <dbReference type="Rhea" id="RHEA:24898"/>
        <dbReference type="ChEBI" id="CHEBI:33019"/>
        <dbReference type="ChEBI" id="CHEBI:37565"/>
        <dbReference type="ChEBI" id="CHEBI:58805"/>
        <dbReference type="EC" id="2.7.7.65"/>
    </reaction>
</comment>
<dbReference type="Proteomes" id="UP001302072">
    <property type="component" value="Chromosome"/>
</dbReference>
<dbReference type="CDD" id="cd01949">
    <property type="entry name" value="GGDEF"/>
    <property type="match status" value="1"/>
</dbReference>
<keyword evidence="6" id="KW-0808">Transferase</keyword>
<dbReference type="InterPro" id="IPR043128">
    <property type="entry name" value="Rev_trsase/Diguanyl_cyclase"/>
</dbReference>
<dbReference type="Pfam" id="PF13181">
    <property type="entry name" value="TPR_8"/>
    <property type="match status" value="1"/>
</dbReference>
<organism evidence="6 7">
    <name type="scientific">Stenotrophomonas oahuensis</name>
    <dbReference type="NCBI Taxonomy" id="3003271"/>
    <lineage>
        <taxon>Bacteria</taxon>
        <taxon>Pseudomonadati</taxon>
        <taxon>Pseudomonadota</taxon>
        <taxon>Gammaproteobacteria</taxon>
        <taxon>Lysobacterales</taxon>
        <taxon>Lysobacteraceae</taxon>
        <taxon>Stenotrophomonas</taxon>
    </lineage>
</organism>
<accession>A0ABY9YTD4</accession>
<dbReference type="PANTHER" id="PTHR45138">
    <property type="entry name" value="REGULATORY COMPONENTS OF SENSORY TRANSDUCTION SYSTEM"/>
    <property type="match status" value="1"/>
</dbReference>
<keyword evidence="7" id="KW-1185">Reference proteome</keyword>
<gene>
    <name evidence="6" type="ORF">PDM29_06735</name>
</gene>
<evidence type="ECO:0000256" key="4">
    <source>
        <dbReference type="SAM" id="SignalP"/>
    </source>
</evidence>
<reference evidence="6 7" key="1">
    <citation type="submission" date="2022-12" db="EMBL/GenBank/DDBJ databases">
        <title>Two new species, Stenotrophomonas aracearum and Stenotrophomonas oahuensis, isolated from Anthurium (Araceae family) in Hawaii.</title>
        <authorList>
            <person name="Chunag S.C."/>
            <person name="Dobhal S."/>
            <person name="Alvarez A."/>
            <person name="Arif M."/>
        </authorList>
    </citation>
    <scope>NUCLEOTIDE SEQUENCE [LARGE SCALE GENOMIC DNA]</scope>
    <source>
        <strain evidence="6 7">A5586</strain>
    </source>
</reference>
<dbReference type="GO" id="GO:0052621">
    <property type="term" value="F:diguanylate cyclase activity"/>
    <property type="evidence" value="ECO:0007669"/>
    <property type="project" value="UniProtKB-EC"/>
</dbReference>
<dbReference type="SUPFAM" id="SSF81901">
    <property type="entry name" value="HCP-like"/>
    <property type="match status" value="1"/>
</dbReference>
<evidence type="ECO:0000256" key="1">
    <source>
        <dbReference type="ARBA" id="ARBA00012528"/>
    </source>
</evidence>
<keyword evidence="3" id="KW-0812">Transmembrane</keyword>
<keyword evidence="6" id="KW-0548">Nucleotidyltransferase</keyword>
<dbReference type="InterPro" id="IPR029787">
    <property type="entry name" value="Nucleotide_cyclase"/>
</dbReference>
<dbReference type="InterPro" id="IPR011990">
    <property type="entry name" value="TPR-like_helical_dom_sf"/>
</dbReference>
<dbReference type="Gene3D" id="3.30.70.270">
    <property type="match status" value="1"/>
</dbReference>
<keyword evidence="3" id="KW-0472">Membrane</keyword>
<dbReference type="EMBL" id="CP115541">
    <property type="protein sequence ID" value="WNH53973.1"/>
    <property type="molecule type" value="Genomic_DNA"/>
</dbReference>
<dbReference type="InterPro" id="IPR019734">
    <property type="entry name" value="TPR_rpt"/>
</dbReference>
<feature type="chain" id="PRO_5046173698" description="diguanylate cyclase" evidence="4">
    <location>
        <begin position="28"/>
        <end position="626"/>
    </location>
</feature>
<dbReference type="PANTHER" id="PTHR45138:SF9">
    <property type="entry name" value="DIGUANYLATE CYCLASE DGCM-RELATED"/>
    <property type="match status" value="1"/>
</dbReference>
<dbReference type="InterPro" id="IPR050469">
    <property type="entry name" value="Diguanylate_Cyclase"/>
</dbReference>
<dbReference type="RefSeq" id="WP_311193094.1">
    <property type="nucleotide sequence ID" value="NZ_CP115541.1"/>
</dbReference>
<keyword evidence="3" id="KW-1133">Transmembrane helix</keyword>
<evidence type="ECO:0000256" key="2">
    <source>
        <dbReference type="ARBA" id="ARBA00034247"/>
    </source>
</evidence>
<evidence type="ECO:0000313" key="6">
    <source>
        <dbReference type="EMBL" id="WNH53973.1"/>
    </source>
</evidence>
<protein>
    <recommendedName>
        <fullName evidence="1">diguanylate cyclase</fullName>
        <ecNumber evidence="1">2.7.7.65</ecNumber>
    </recommendedName>
</protein>
<feature type="domain" description="GGDEF" evidence="5">
    <location>
        <begin position="449"/>
        <end position="586"/>
    </location>
</feature>
<dbReference type="Pfam" id="PF00990">
    <property type="entry name" value="GGDEF"/>
    <property type="match status" value="1"/>
</dbReference>
<name>A0ABY9YTD4_9GAMM</name>
<dbReference type="EC" id="2.7.7.65" evidence="1"/>
<dbReference type="InterPro" id="IPR000160">
    <property type="entry name" value="GGDEF_dom"/>
</dbReference>
<keyword evidence="4" id="KW-0732">Signal</keyword>
<proteinExistence type="predicted"/>
<feature type="transmembrane region" description="Helical" evidence="3">
    <location>
        <begin position="386"/>
        <end position="406"/>
    </location>
</feature>
<dbReference type="SUPFAM" id="SSF55073">
    <property type="entry name" value="Nucleotide cyclase"/>
    <property type="match status" value="1"/>
</dbReference>
<dbReference type="PROSITE" id="PS50887">
    <property type="entry name" value="GGDEF"/>
    <property type="match status" value="1"/>
</dbReference>
<dbReference type="Gene3D" id="1.25.40.10">
    <property type="entry name" value="Tetratricopeptide repeat domain"/>
    <property type="match status" value="2"/>
</dbReference>
<dbReference type="SMART" id="SM00267">
    <property type="entry name" value="GGDEF"/>
    <property type="match status" value="1"/>
</dbReference>